<keyword evidence="1" id="KW-0812">Transmembrane</keyword>
<feature type="transmembrane region" description="Helical" evidence="1">
    <location>
        <begin position="200"/>
        <end position="223"/>
    </location>
</feature>
<organism evidence="2 3">
    <name type="scientific">Halogeometricum pallidum JCM 14848</name>
    <dbReference type="NCBI Taxonomy" id="1227487"/>
    <lineage>
        <taxon>Archaea</taxon>
        <taxon>Methanobacteriati</taxon>
        <taxon>Methanobacteriota</taxon>
        <taxon>Stenosarchaea group</taxon>
        <taxon>Halobacteria</taxon>
        <taxon>Halobacteriales</taxon>
        <taxon>Haloferacaceae</taxon>
        <taxon>Halogeometricum</taxon>
    </lineage>
</organism>
<evidence type="ECO:0000313" key="2">
    <source>
        <dbReference type="EMBL" id="ELZ34548.1"/>
    </source>
</evidence>
<dbReference type="AlphaFoldDB" id="M0DID8"/>
<protein>
    <submittedName>
        <fullName evidence="2">Putative glutamate dehydrogenase</fullName>
    </submittedName>
</protein>
<evidence type="ECO:0000256" key="1">
    <source>
        <dbReference type="SAM" id="Phobius"/>
    </source>
</evidence>
<sequence length="285" mass="29133">MLFDGHLDEEVAVRPAVLAGRPLPFHAERLAVADAGRDGDRQRRLLADDAVAVTPRTGLAVRLALAAAAATGLRLLDATEGRVADGGGLALPVTLRAGVHVGVRRVARAVALRTALGSRDGELLFDPLVGLFEGQIDARAEVLSLPRTVTALAALSARAAAEELVEDVLEGVALATLAAHPSHSAHATHPAGARAAAGSAALLGLLEAVVAHLVVLPASLFVGQHLLSLLHLLELLLGVGFVGDVGVILCGLLAVGLLDLVLGRVARYAEHVVEVLAHSLSGLLG</sequence>
<keyword evidence="3" id="KW-1185">Reference proteome</keyword>
<keyword evidence="1" id="KW-0472">Membrane</keyword>
<comment type="caution">
    <text evidence="2">The sequence shown here is derived from an EMBL/GenBank/DDBJ whole genome shotgun (WGS) entry which is preliminary data.</text>
</comment>
<dbReference type="eggNOG" id="ENOG502N5SX">
    <property type="taxonomic scope" value="Archaea"/>
</dbReference>
<evidence type="ECO:0000313" key="3">
    <source>
        <dbReference type="Proteomes" id="UP000011513"/>
    </source>
</evidence>
<dbReference type="InParanoid" id="M0DID8"/>
<gene>
    <name evidence="2" type="ORF">C474_02546</name>
</gene>
<accession>M0DID8</accession>
<feature type="transmembrane region" description="Helical" evidence="1">
    <location>
        <begin position="235"/>
        <end position="258"/>
    </location>
</feature>
<proteinExistence type="predicted"/>
<dbReference type="EMBL" id="AOIV01000004">
    <property type="protein sequence ID" value="ELZ34548.1"/>
    <property type="molecule type" value="Genomic_DNA"/>
</dbReference>
<name>M0DID8_HALPD</name>
<dbReference type="Proteomes" id="UP000011513">
    <property type="component" value="Unassembled WGS sequence"/>
</dbReference>
<reference evidence="2 3" key="1">
    <citation type="journal article" date="2014" name="PLoS Genet.">
        <title>Phylogenetically driven sequencing of extremely halophilic archaea reveals strategies for static and dynamic osmo-response.</title>
        <authorList>
            <person name="Becker E.A."/>
            <person name="Seitzer P.M."/>
            <person name="Tritt A."/>
            <person name="Larsen D."/>
            <person name="Krusor M."/>
            <person name="Yao A.I."/>
            <person name="Wu D."/>
            <person name="Madern D."/>
            <person name="Eisen J.A."/>
            <person name="Darling A.E."/>
            <person name="Facciotti M.T."/>
        </authorList>
    </citation>
    <scope>NUCLEOTIDE SEQUENCE [LARGE SCALE GENOMIC DNA]</scope>
    <source>
        <strain evidence="2 3">JCM 14848</strain>
    </source>
</reference>
<keyword evidence="1" id="KW-1133">Transmembrane helix</keyword>